<evidence type="ECO:0000313" key="1">
    <source>
        <dbReference type="EMBL" id="ALA57531.1"/>
    </source>
</evidence>
<proteinExistence type="predicted"/>
<dbReference type="PATRIC" id="fig|42253.5.peg.1084"/>
<reference evidence="1 2" key="1">
    <citation type="journal article" date="2015" name="Proc. Natl. Acad. Sci. U.S.A.">
        <title>Expanded metabolic versatility of ubiquitous nitrite-oxidizing bacteria from the genus Nitrospira.</title>
        <authorList>
            <person name="Koch H."/>
            <person name="Lucker S."/>
            <person name="Albertsen M."/>
            <person name="Kitzinger K."/>
            <person name="Herbold C."/>
            <person name="Spieck E."/>
            <person name="Nielsen P.H."/>
            <person name="Wagner M."/>
            <person name="Daims H."/>
        </authorList>
    </citation>
    <scope>NUCLEOTIDE SEQUENCE [LARGE SCALE GENOMIC DNA]</scope>
    <source>
        <strain evidence="1 2">NSP M-1</strain>
    </source>
</reference>
<accession>A0A0K2G985</accession>
<dbReference type="AlphaFoldDB" id="A0A0K2G985"/>
<sequence>MSVLIRRYKGNNGVMQEERIDDEDRIERYMRLFEKDDVKKLETGVKVFIEKDEWQLLP</sequence>
<name>A0A0K2G985_NITMO</name>
<dbReference type="EMBL" id="CP011801">
    <property type="protein sequence ID" value="ALA57531.1"/>
    <property type="molecule type" value="Genomic_DNA"/>
</dbReference>
<dbReference type="KEGG" id="nmv:NITMOv2_1100"/>
<protein>
    <submittedName>
        <fullName evidence="1">Uncharacterized protein</fullName>
    </submittedName>
</protein>
<gene>
    <name evidence="1" type="ORF">NITMOv2_1100</name>
</gene>
<dbReference type="RefSeq" id="WP_187299366.1">
    <property type="nucleotide sequence ID" value="NZ_CP011801.1"/>
</dbReference>
<dbReference type="Proteomes" id="UP000069205">
    <property type="component" value="Chromosome"/>
</dbReference>
<keyword evidence="2" id="KW-1185">Reference proteome</keyword>
<dbReference type="STRING" id="42253.NITMOv2_1100"/>
<evidence type="ECO:0000313" key="2">
    <source>
        <dbReference type="Proteomes" id="UP000069205"/>
    </source>
</evidence>
<organism evidence="1 2">
    <name type="scientific">Nitrospira moscoviensis</name>
    <dbReference type="NCBI Taxonomy" id="42253"/>
    <lineage>
        <taxon>Bacteria</taxon>
        <taxon>Pseudomonadati</taxon>
        <taxon>Nitrospirota</taxon>
        <taxon>Nitrospiria</taxon>
        <taxon>Nitrospirales</taxon>
        <taxon>Nitrospiraceae</taxon>
        <taxon>Nitrospira</taxon>
    </lineage>
</organism>